<name>A0ABV7HS35_9GAMM</name>
<dbReference type="RefSeq" id="WP_382414655.1">
    <property type="nucleotide sequence ID" value="NZ_AP031500.1"/>
</dbReference>
<accession>A0ABV7HS35</accession>
<proteinExistence type="predicted"/>
<dbReference type="PANTHER" id="PTHR30105:SF2">
    <property type="entry name" value="DIVERGENT POLYSACCHARIDE DEACETYLASE SUPERFAMILY"/>
    <property type="match status" value="1"/>
</dbReference>
<dbReference type="CDD" id="cd10936">
    <property type="entry name" value="CE4_DAC2"/>
    <property type="match status" value="1"/>
</dbReference>
<evidence type="ECO:0000313" key="1">
    <source>
        <dbReference type="EMBL" id="MFC3154417.1"/>
    </source>
</evidence>
<comment type="caution">
    <text evidence="1">The sequence shown here is derived from an EMBL/GenBank/DDBJ whole genome shotgun (WGS) entry which is preliminary data.</text>
</comment>
<evidence type="ECO:0000313" key="2">
    <source>
        <dbReference type="Proteomes" id="UP001595548"/>
    </source>
</evidence>
<keyword evidence="2" id="KW-1185">Reference proteome</keyword>
<gene>
    <name evidence="1" type="ORF">ACFOEB_04310</name>
</gene>
<organism evidence="1 2">
    <name type="scientific">Gilvimarinus japonicus</name>
    <dbReference type="NCBI Taxonomy" id="1796469"/>
    <lineage>
        <taxon>Bacteria</taxon>
        <taxon>Pseudomonadati</taxon>
        <taxon>Pseudomonadota</taxon>
        <taxon>Gammaproteobacteria</taxon>
        <taxon>Cellvibrionales</taxon>
        <taxon>Cellvibrionaceae</taxon>
        <taxon>Gilvimarinus</taxon>
    </lineage>
</organism>
<dbReference type="Pfam" id="PF04748">
    <property type="entry name" value="Polysacc_deac_2"/>
    <property type="match status" value="1"/>
</dbReference>
<dbReference type="InterPro" id="IPR011330">
    <property type="entry name" value="Glyco_hydro/deAcase_b/a-brl"/>
</dbReference>
<reference evidence="2" key="1">
    <citation type="journal article" date="2019" name="Int. J. Syst. Evol. Microbiol.">
        <title>The Global Catalogue of Microorganisms (GCM) 10K type strain sequencing project: providing services to taxonomists for standard genome sequencing and annotation.</title>
        <authorList>
            <consortium name="The Broad Institute Genomics Platform"/>
            <consortium name="The Broad Institute Genome Sequencing Center for Infectious Disease"/>
            <person name="Wu L."/>
            <person name="Ma J."/>
        </authorList>
    </citation>
    <scope>NUCLEOTIDE SEQUENCE [LARGE SCALE GENOMIC DNA]</scope>
    <source>
        <strain evidence="2">KCTC 52141</strain>
    </source>
</reference>
<dbReference type="SUPFAM" id="SSF88713">
    <property type="entry name" value="Glycoside hydrolase/deacetylase"/>
    <property type="match status" value="1"/>
</dbReference>
<dbReference type="Proteomes" id="UP001595548">
    <property type="component" value="Unassembled WGS sequence"/>
</dbReference>
<dbReference type="InterPro" id="IPR006837">
    <property type="entry name" value="Divergent_DAC"/>
</dbReference>
<dbReference type="PANTHER" id="PTHR30105">
    <property type="entry name" value="UNCHARACTERIZED YIBQ-RELATED"/>
    <property type="match status" value="1"/>
</dbReference>
<protein>
    <submittedName>
        <fullName evidence="1">Divergent polysaccharide deacetylase family protein</fullName>
    </submittedName>
</protein>
<dbReference type="EMBL" id="JBHRTL010000004">
    <property type="protein sequence ID" value="MFC3154417.1"/>
    <property type="molecule type" value="Genomic_DNA"/>
</dbReference>
<dbReference type="Gene3D" id="3.20.20.370">
    <property type="entry name" value="Glycoside hydrolase/deacetylase"/>
    <property type="match status" value="1"/>
</dbReference>
<sequence>MSACVSPMLARVGALVLMALGLVVPVVAEPVNSPARIAIIIDDVGYNLALGRRAAELPGAYTLALLPMTPHTRELAELGRERGKELMLHAPMANERGLPLGPGALELSMTRAELLQSLRASLASLPEVVGVNNHMGSALTAQPQPMGWVMSELVRRDLFFVDSRTTAASVAERVGRDYGLKTARRDVFLDHERSPAHIQQQLERALLLAQRRGWAVAIGHPHPETLAVLERAAPLMAEQAVQLVSASALVQRARFGAGYCPLAPDSLRDYRPPAGQMPPLIVSVRWWNWKSLINWSYQPAAKLEKHGISNSG</sequence>